<dbReference type="PANTHER" id="PTHR34218:SF3">
    <property type="entry name" value="ACYL-HOMOSERINE LACTONE ACYLASE PVDQ"/>
    <property type="match status" value="1"/>
</dbReference>
<dbReference type="KEGG" id="woc:BA177_08070"/>
<dbReference type="RefSeq" id="WP_068615224.1">
    <property type="nucleotide sequence ID" value="NZ_CP016268.1"/>
</dbReference>
<evidence type="ECO:0000256" key="7">
    <source>
        <dbReference type="SAM" id="SignalP"/>
    </source>
</evidence>
<gene>
    <name evidence="8" type="ORF">BA177_08070</name>
</gene>
<dbReference type="Proteomes" id="UP000092695">
    <property type="component" value="Chromosome"/>
</dbReference>
<dbReference type="Gene3D" id="2.30.120.10">
    <property type="match status" value="1"/>
</dbReference>
<feature type="signal peptide" evidence="7">
    <location>
        <begin position="1"/>
        <end position="20"/>
    </location>
</feature>
<evidence type="ECO:0000256" key="2">
    <source>
        <dbReference type="ARBA" id="ARBA00022729"/>
    </source>
</evidence>
<keyword evidence="2 7" id="KW-0732">Signal</keyword>
<evidence type="ECO:0000256" key="6">
    <source>
        <dbReference type="PIRSR" id="PIRSR001227-2"/>
    </source>
</evidence>
<proteinExistence type="inferred from homology"/>
<accession>A0A193LF59</accession>
<dbReference type="InterPro" id="IPR029055">
    <property type="entry name" value="Ntn_hydrolases_N"/>
</dbReference>
<dbReference type="OrthoDB" id="9760084at2"/>
<evidence type="ECO:0000256" key="1">
    <source>
        <dbReference type="ARBA" id="ARBA00006586"/>
    </source>
</evidence>
<dbReference type="InterPro" id="IPR043146">
    <property type="entry name" value="Penicillin_amidase_N_B-knob"/>
</dbReference>
<dbReference type="InterPro" id="IPR043147">
    <property type="entry name" value="Penicillin_amidase_A-knob"/>
</dbReference>
<feature type="binding site" evidence="6">
    <location>
        <position position="286"/>
    </location>
    <ligand>
        <name>Ca(2+)</name>
        <dbReference type="ChEBI" id="CHEBI:29108"/>
    </ligand>
</feature>
<comment type="cofactor">
    <cofactor evidence="6">
        <name>Ca(2+)</name>
        <dbReference type="ChEBI" id="CHEBI:29108"/>
    </cofactor>
    <text evidence="6">Binds 1 Ca(2+) ion per dimer.</text>
</comment>
<dbReference type="STRING" id="1548547.BA177_08070"/>
<dbReference type="InterPro" id="IPR002692">
    <property type="entry name" value="S45"/>
</dbReference>
<dbReference type="SUPFAM" id="SSF56235">
    <property type="entry name" value="N-terminal nucleophile aminohydrolases (Ntn hydrolases)"/>
    <property type="match status" value="1"/>
</dbReference>
<dbReference type="Gene3D" id="3.60.20.10">
    <property type="entry name" value="Glutamine Phosphoribosylpyrophosphate, subunit 1, domain 1"/>
    <property type="match status" value="1"/>
</dbReference>
<dbReference type="InterPro" id="IPR014395">
    <property type="entry name" value="Pen/GL7ACA/AHL_acylase"/>
</dbReference>
<dbReference type="GO" id="GO:0016811">
    <property type="term" value="F:hydrolase activity, acting on carbon-nitrogen (but not peptide) bonds, in linear amides"/>
    <property type="evidence" value="ECO:0007669"/>
    <property type="project" value="InterPro"/>
</dbReference>
<evidence type="ECO:0000313" key="8">
    <source>
        <dbReference type="EMBL" id="ANO51165.1"/>
    </source>
</evidence>
<feature type="chain" id="PRO_5008260136" evidence="7">
    <location>
        <begin position="21"/>
        <end position="739"/>
    </location>
</feature>
<dbReference type="InterPro" id="IPR023343">
    <property type="entry name" value="Penicillin_amidase_dom1"/>
</dbReference>
<evidence type="ECO:0000256" key="5">
    <source>
        <dbReference type="PIRSR" id="PIRSR001227-1"/>
    </source>
</evidence>
<sequence>MSVSIRRFPFLTLFTILFLAACSPEPPESASNDTDPEQARLEARAANVEILRDDFGVPHVYGKTDADTVFGMLYAQAEDDFPRIERNYIWATGRLAEVEGEEAIYSDLRARLYMSVDDAKQAYADAPAWLQALCDAFADGLNYYLMTHPDVEPKLLTRFEPWMPMFFSEGSIGGDIEQIPLEGIKAFYGEGRALDSIEAARRAGLDTAEPAGSNGIAIAPKLTRNGNALLLINPHTSFYFRGEIHAVSEEGLNAYGAVTWGQFFIYQGFNEHTGWMHTSTNVDFMDEFVEDVRQINGKLVYRYGDEMRPVETSQVTLKYADGDAVGERTFTTYRTHHGPVTHKAGDRWVVTRINWDPVNALTQSYVRTKLKNYDEFREMMDIRTNSSNNTVFADSSGNIAYFHGNFIPQRDPAFDFSKPVDGSDPATDWQGLHTVDEIITVTNPENGWIQNANSTPFTAAAEFSPKREDYPVYMAPDPENFRGVHAQRVLAGVSDLTLDSLLDLAYDPHLPGFEKLIPGLIEAWDASEKSASDMAEAIAELRNWDMTVSADSVAMTLAHFYGMHYEEQGANPNKLQGMDRVNYFGEGSPPAERLHLFAETLANLEADFGSWKMPWGEVNRFQRLNGDIELPFDDSKPSLPVGMASSRWGALAAYGARRFAGTKRLYGYRGNSFVAVVEFGDKVKARTILAGGQSNDPSSEHFDDQVQRYIDRDFKEVAYYREDVEKRTKERYVPGARNN</sequence>
<keyword evidence="6" id="KW-0479">Metal-binding</keyword>
<keyword evidence="9" id="KW-1185">Reference proteome</keyword>
<comment type="similarity">
    <text evidence="1">Belongs to the peptidase S45 family.</text>
</comment>
<dbReference type="PROSITE" id="PS51257">
    <property type="entry name" value="PROKAR_LIPOPROTEIN"/>
    <property type="match status" value="1"/>
</dbReference>
<dbReference type="AlphaFoldDB" id="A0A193LF59"/>
<name>A0A193LF59_9GAMM</name>
<evidence type="ECO:0000256" key="3">
    <source>
        <dbReference type="ARBA" id="ARBA00022801"/>
    </source>
</evidence>
<dbReference type="PIRSF" id="PIRSF001227">
    <property type="entry name" value="Pen_acylase"/>
    <property type="match status" value="1"/>
</dbReference>
<dbReference type="CDD" id="cd01936">
    <property type="entry name" value="Ntn_CA"/>
    <property type="match status" value="1"/>
</dbReference>
<dbReference type="Gene3D" id="1.10.1400.10">
    <property type="match status" value="1"/>
</dbReference>
<feature type="active site" description="Nucleophile" evidence="5">
    <location>
        <position position="213"/>
    </location>
</feature>
<dbReference type="EMBL" id="CP016268">
    <property type="protein sequence ID" value="ANO51165.1"/>
    <property type="molecule type" value="Genomic_DNA"/>
</dbReference>
<dbReference type="GO" id="GO:0017000">
    <property type="term" value="P:antibiotic biosynthetic process"/>
    <property type="evidence" value="ECO:0007669"/>
    <property type="project" value="InterPro"/>
</dbReference>
<feature type="binding site" evidence="6">
    <location>
        <position position="283"/>
    </location>
    <ligand>
        <name>Ca(2+)</name>
        <dbReference type="ChEBI" id="CHEBI:29108"/>
    </ligand>
</feature>
<evidence type="ECO:0000313" key="9">
    <source>
        <dbReference type="Proteomes" id="UP000092695"/>
    </source>
</evidence>
<organism evidence="8 9">
    <name type="scientific">Woeseia oceani</name>
    <dbReference type="NCBI Taxonomy" id="1548547"/>
    <lineage>
        <taxon>Bacteria</taxon>
        <taxon>Pseudomonadati</taxon>
        <taxon>Pseudomonadota</taxon>
        <taxon>Gammaproteobacteria</taxon>
        <taxon>Woeseiales</taxon>
        <taxon>Woeseiaceae</taxon>
        <taxon>Woeseia</taxon>
    </lineage>
</organism>
<dbReference type="PANTHER" id="PTHR34218">
    <property type="entry name" value="PEPTIDASE S45 PENICILLIN AMIDASE"/>
    <property type="match status" value="1"/>
</dbReference>
<protein>
    <submittedName>
        <fullName evidence="8">Penicillin amidase</fullName>
    </submittedName>
</protein>
<keyword evidence="4" id="KW-0865">Zymogen</keyword>
<dbReference type="Pfam" id="PF01804">
    <property type="entry name" value="Penicil_amidase"/>
    <property type="match status" value="1"/>
</dbReference>
<reference evidence="8 9" key="1">
    <citation type="submission" date="2016-06" db="EMBL/GenBank/DDBJ databases">
        <title>Complete genome sequence of a deep-branching marine Gamma Proteobacterium Woeseia oceani type strain XK5.</title>
        <authorList>
            <person name="Mu D."/>
            <person name="Du Z."/>
        </authorList>
    </citation>
    <scope>NUCLEOTIDE SEQUENCE [LARGE SCALE GENOMIC DNA]</scope>
    <source>
        <strain evidence="8 9">XK5</strain>
    </source>
</reference>
<dbReference type="Gene3D" id="1.10.439.10">
    <property type="entry name" value="Penicillin Amidohydrolase, domain 1"/>
    <property type="match status" value="1"/>
</dbReference>
<evidence type="ECO:0000256" key="4">
    <source>
        <dbReference type="ARBA" id="ARBA00023145"/>
    </source>
</evidence>
<keyword evidence="3" id="KW-0378">Hydrolase</keyword>
<keyword evidence="6" id="KW-0106">Calcium</keyword>
<dbReference type="GO" id="GO:0046872">
    <property type="term" value="F:metal ion binding"/>
    <property type="evidence" value="ECO:0007669"/>
    <property type="project" value="UniProtKB-KW"/>
</dbReference>